<dbReference type="HOGENOM" id="CLU_1422625_0_0_1"/>
<protein>
    <submittedName>
        <fullName evidence="3">CBN-RGS-4 protein</fullName>
    </submittedName>
</protein>
<dbReference type="STRING" id="135651.G0MCT3"/>
<feature type="region of interest" description="Disordered" evidence="1">
    <location>
        <begin position="1"/>
        <end position="52"/>
    </location>
</feature>
<dbReference type="AlphaFoldDB" id="G0MCT3"/>
<dbReference type="PRINTS" id="PR01301">
    <property type="entry name" value="RGSPROTEIN"/>
</dbReference>
<feature type="compositionally biased region" description="Polar residues" evidence="1">
    <location>
        <begin position="26"/>
        <end position="38"/>
    </location>
</feature>
<accession>G0MCT3</accession>
<dbReference type="Proteomes" id="UP000008068">
    <property type="component" value="Unassembled WGS sequence"/>
</dbReference>
<dbReference type="OrthoDB" id="196547at2759"/>
<dbReference type="FunCoup" id="G0MCT3">
    <property type="interactions" value="8"/>
</dbReference>
<name>G0MCT3_CAEBE</name>
<dbReference type="InterPro" id="IPR016137">
    <property type="entry name" value="RGS"/>
</dbReference>
<dbReference type="Pfam" id="PF00615">
    <property type="entry name" value="RGS"/>
    <property type="match status" value="1"/>
</dbReference>
<sequence>MRSPRKLLKQLSISRGERRRRSNENQANGNGSTPPTSANNMNMISPNNIPSSPRLSPNEWQFAFDHVIYDVDGRAQFTKFLQSEYSEENILFWWAVEELKAVGVSEGRGKFESTVQEMYDTFIAAESPLAINIDHDTRTDIIGLVEGKEPSTFPENIYERAQAHVYRLMEKDCFSRFVHTNAYKDVAKKLSLPQTFRFNGLTKLHPGTAATATATA</sequence>
<organism evidence="4">
    <name type="scientific">Caenorhabditis brenneri</name>
    <name type="common">Nematode worm</name>
    <dbReference type="NCBI Taxonomy" id="135651"/>
    <lineage>
        <taxon>Eukaryota</taxon>
        <taxon>Metazoa</taxon>
        <taxon>Ecdysozoa</taxon>
        <taxon>Nematoda</taxon>
        <taxon>Chromadorea</taxon>
        <taxon>Rhabditida</taxon>
        <taxon>Rhabditina</taxon>
        <taxon>Rhabditomorpha</taxon>
        <taxon>Rhabditoidea</taxon>
        <taxon>Rhabditidae</taxon>
        <taxon>Peloderinae</taxon>
        <taxon>Caenorhabditis</taxon>
    </lineage>
</organism>
<dbReference type="InterPro" id="IPR044926">
    <property type="entry name" value="RGS_subdomain_2"/>
</dbReference>
<dbReference type="eggNOG" id="KOG3589">
    <property type="taxonomic scope" value="Eukaryota"/>
</dbReference>
<dbReference type="InterPro" id="IPR036305">
    <property type="entry name" value="RGS_sf"/>
</dbReference>
<dbReference type="OMA" id="MYDTFIA"/>
<proteinExistence type="predicted"/>
<feature type="domain" description="RGS" evidence="2">
    <location>
        <begin position="63"/>
        <end position="187"/>
    </location>
</feature>
<gene>
    <name evidence="3" type="primary">Cbn-rgs-4</name>
    <name evidence="3" type="ORF">CAEBREN_12857</name>
</gene>
<dbReference type="PROSITE" id="PS50132">
    <property type="entry name" value="RGS"/>
    <property type="match status" value="1"/>
</dbReference>
<dbReference type="Gene3D" id="1.10.167.10">
    <property type="entry name" value="Regulator of G-protein Signalling 4, domain 2"/>
    <property type="match status" value="1"/>
</dbReference>
<reference evidence="4" key="1">
    <citation type="submission" date="2011-07" db="EMBL/GenBank/DDBJ databases">
        <authorList>
            <consortium name="Caenorhabditis brenneri Sequencing and Analysis Consortium"/>
            <person name="Wilson R.K."/>
        </authorList>
    </citation>
    <scope>NUCLEOTIDE SEQUENCE [LARGE SCALE GENOMIC DNA]</scope>
    <source>
        <strain evidence="4">PB2801</strain>
    </source>
</reference>
<evidence type="ECO:0000256" key="1">
    <source>
        <dbReference type="SAM" id="MobiDB-lite"/>
    </source>
</evidence>
<dbReference type="PANTHER" id="PTHR10845">
    <property type="entry name" value="REGULATOR OF G PROTEIN SIGNALING"/>
    <property type="match status" value="1"/>
</dbReference>
<dbReference type="SMART" id="SM00315">
    <property type="entry name" value="RGS"/>
    <property type="match status" value="1"/>
</dbReference>
<dbReference type="EMBL" id="GL379790">
    <property type="protein sequence ID" value="EGT49735.1"/>
    <property type="molecule type" value="Genomic_DNA"/>
</dbReference>
<keyword evidence="4" id="KW-1185">Reference proteome</keyword>
<evidence type="ECO:0000259" key="2">
    <source>
        <dbReference type="PROSITE" id="PS50132"/>
    </source>
</evidence>
<dbReference type="SUPFAM" id="SSF48097">
    <property type="entry name" value="Regulator of G-protein signaling, RGS"/>
    <property type="match status" value="1"/>
</dbReference>
<dbReference type="PANTHER" id="PTHR10845:SF254">
    <property type="entry name" value="RGS DOMAIN-CONTAINING PROTEIN-RELATED"/>
    <property type="match status" value="1"/>
</dbReference>
<evidence type="ECO:0000313" key="3">
    <source>
        <dbReference type="EMBL" id="EGT49735.1"/>
    </source>
</evidence>
<feature type="compositionally biased region" description="Low complexity" evidence="1">
    <location>
        <begin position="39"/>
        <end position="52"/>
    </location>
</feature>
<dbReference type="InParanoid" id="G0MCT3"/>
<evidence type="ECO:0000313" key="4">
    <source>
        <dbReference type="Proteomes" id="UP000008068"/>
    </source>
</evidence>